<feature type="chain" id="PRO_5032674160" evidence="1">
    <location>
        <begin position="34"/>
        <end position="346"/>
    </location>
</feature>
<organism evidence="2 3">
    <name type="scientific">Stappia albiluteola</name>
    <dbReference type="NCBI Taxonomy" id="2758565"/>
    <lineage>
        <taxon>Bacteria</taxon>
        <taxon>Pseudomonadati</taxon>
        <taxon>Pseudomonadota</taxon>
        <taxon>Alphaproteobacteria</taxon>
        <taxon>Hyphomicrobiales</taxon>
        <taxon>Stappiaceae</taxon>
        <taxon>Stappia</taxon>
    </lineage>
</organism>
<proteinExistence type="predicted"/>
<comment type="caution">
    <text evidence="2">The sequence shown here is derived from an EMBL/GenBank/DDBJ whole genome shotgun (WGS) entry which is preliminary data.</text>
</comment>
<dbReference type="AlphaFoldDB" id="A0A839AA70"/>
<keyword evidence="2" id="KW-0378">Hydrolase</keyword>
<sequence length="346" mass="37869">MTGIHRLGNPLRHVFARGIVAAFSLLAAAVPLAAQTDPLPSWNDGATKQAIVDFVTAVTTEGRPDYVAPADRIATFDQDGTTWVSHPLYGQALFALDRVTAMAPDHPEWKDTEPFKSVLSGDRIAMAKFTEKDWMEIIATTHAGMSTADFEAIVADWLPKSENPVLKRPVTDLVYQPMIEVMEYLRDNGFRTYIVTGGGQEFVRVYAQDVYGIPPEQVVGSSIVTKYATVDGKPALMREPKVFFIDDGPGKAVGINLFIGKRPLIAFGNSDGDKEMLQWTTDGPGARLGLLVLHDDAEREFAYGPADGLPDTKVGTFSQALMDAAKGNGWIVISMKGDWKRIFAFE</sequence>
<dbReference type="InterPro" id="IPR036412">
    <property type="entry name" value="HAD-like_sf"/>
</dbReference>
<dbReference type="InterPro" id="IPR023214">
    <property type="entry name" value="HAD_sf"/>
</dbReference>
<dbReference type="GO" id="GO:0016787">
    <property type="term" value="F:hydrolase activity"/>
    <property type="evidence" value="ECO:0007669"/>
    <property type="project" value="UniProtKB-KW"/>
</dbReference>
<dbReference type="Pfam" id="PF12710">
    <property type="entry name" value="HAD"/>
    <property type="match status" value="1"/>
</dbReference>
<name>A0A839AA70_9HYPH</name>
<accession>A0A839AA70</accession>
<dbReference type="EMBL" id="JACFXV010000034">
    <property type="protein sequence ID" value="MBA5776015.1"/>
    <property type="molecule type" value="Genomic_DNA"/>
</dbReference>
<evidence type="ECO:0000313" key="3">
    <source>
        <dbReference type="Proteomes" id="UP000541109"/>
    </source>
</evidence>
<gene>
    <name evidence="2" type="ORF">H2509_02625</name>
</gene>
<keyword evidence="3" id="KW-1185">Reference proteome</keyword>
<keyword evidence="1" id="KW-0732">Signal</keyword>
<feature type="signal peptide" evidence="1">
    <location>
        <begin position="1"/>
        <end position="33"/>
    </location>
</feature>
<dbReference type="Gene3D" id="3.40.50.1000">
    <property type="entry name" value="HAD superfamily/HAD-like"/>
    <property type="match status" value="1"/>
</dbReference>
<dbReference type="RefSeq" id="WP_182162018.1">
    <property type="nucleotide sequence ID" value="NZ_JACFXV010000034.1"/>
</dbReference>
<dbReference type="SUPFAM" id="SSF56784">
    <property type="entry name" value="HAD-like"/>
    <property type="match status" value="1"/>
</dbReference>
<reference evidence="2 3" key="1">
    <citation type="submission" date="2020-07" db="EMBL/GenBank/DDBJ databases">
        <title>Stappia sp., F7233, whole genome shotgun sequencing project.</title>
        <authorList>
            <person name="Jiang S."/>
            <person name="Liu Z.W."/>
            <person name="Du Z.J."/>
        </authorList>
    </citation>
    <scope>NUCLEOTIDE SEQUENCE [LARGE SCALE GENOMIC DNA]</scope>
    <source>
        <strain evidence="2 3">F7233</strain>
    </source>
</reference>
<protein>
    <submittedName>
        <fullName evidence="2">Haloacid dehalogenase-like hydrolase</fullName>
    </submittedName>
</protein>
<dbReference type="Proteomes" id="UP000541109">
    <property type="component" value="Unassembled WGS sequence"/>
</dbReference>
<evidence type="ECO:0000256" key="1">
    <source>
        <dbReference type="SAM" id="SignalP"/>
    </source>
</evidence>
<evidence type="ECO:0000313" key="2">
    <source>
        <dbReference type="EMBL" id="MBA5776015.1"/>
    </source>
</evidence>